<dbReference type="EMBL" id="BMAO01032659">
    <property type="protein sequence ID" value="GFQ83746.1"/>
    <property type="molecule type" value="Genomic_DNA"/>
</dbReference>
<sequence>MLATELGLAPSDNLKIIELKDLITKSNGYDEEFVKDVLNVIVEERTTTEKQKVMELEDKQKAVAVAQQHEREFELEKLRIQLEMQKLPQAPVTFKKKEEFRKPFPIKKSQPVGGYHDNHSTGPSRTVPRFPSSRTEGRKPIQCYGCGTPGVVKSKCPTFTRTNEMETEVNCMTLFNLNSDLYPSSVIVLKMFGEKIAVCADTGASHTIAG</sequence>
<dbReference type="AlphaFoldDB" id="A0A8X6KTP8"/>
<evidence type="ECO:0000256" key="1">
    <source>
        <dbReference type="SAM" id="MobiDB-lite"/>
    </source>
</evidence>
<dbReference type="Proteomes" id="UP000887116">
    <property type="component" value="Unassembled WGS sequence"/>
</dbReference>
<reference evidence="2" key="1">
    <citation type="submission" date="2020-07" db="EMBL/GenBank/DDBJ databases">
        <title>Multicomponent nature underlies the extraordinary mechanical properties of spider dragline silk.</title>
        <authorList>
            <person name="Kono N."/>
            <person name="Nakamura H."/>
            <person name="Mori M."/>
            <person name="Yoshida Y."/>
            <person name="Ohtoshi R."/>
            <person name="Malay A.D."/>
            <person name="Moran D.A.P."/>
            <person name="Tomita M."/>
            <person name="Numata K."/>
            <person name="Arakawa K."/>
        </authorList>
    </citation>
    <scope>NUCLEOTIDE SEQUENCE</scope>
</reference>
<dbReference type="OrthoDB" id="8057069at2759"/>
<proteinExistence type="predicted"/>
<keyword evidence="3" id="KW-1185">Reference proteome</keyword>
<accession>A0A8X6KTP8</accession>
<name>A0A8X6KTP8_TRICU</name>
<evidence type="ECO:0000313" key="3">
    <source>
        <dbReference type="Proteomes" id="UP000887116"/>
    </source>
</evidence>
<organism evidence="2 3">
    <name type="scientific">Trichonephila clavata</name>
    <name type="common">Joro spider</name>
    <name type="synonym">Nephila clavata</name>
    <dbReference type="NCBI Taxonomy" id="2740835"/>
    <lineage>
        <taxon>Eukaryota</taxon>
        <taxon>Metazoa</taxon>
        <taxon>Ecdysozoa</taxon>
        <taxon>Arthropoda</taxon>
        <taxon>Chelicerata</taxon>
        <taxon>Arachnida</taxon>
        <taxon>Araneae</taxon>
        <taxon>Araneomorphae</taxon>
        <taxon>Entelegynae</taxon>
        <taxon>Araneoidea</taxon>
        <taxon>Nephilidae</taxon>
        <taxon>Trichonephila</taxon>
    </lineage>
</organism>
<protein>
    <submittedName>
        <fullName evidence="2">Retrovirus-related Pol polyprotein from transposon 297</fullName>
    </submittedName>
</protein>
<evidence type="ECO:0000313" key="2">
    <source>
        <dbReference type="EMBL" id="GFQ83746.1"/>
    </source>
</evidence>
<feature type="region of interest" description="Disordered" evidence="1">
    <location>
        <begin position="107"/>
        <end position="136"/>
    </location>
</feature>
<gene>
    <name evidence="2" type="primary">pol_2686</name>
    <name evidence="2" type="ORF">TNCT_96771</name>
</gene>
<comment type="caution">
    <text evidence="2">The sequence shown here is derived from an EMBL/GenBank/DDBJ whole genome shotgun (WGS) entry which is preliminary data.</text>
</comment>